<comment type="function">
    <text evidence="10">Involved in protein export. Participates in an early event of protein translocation.</text>
</comment>
<keyword evidence="9 10" id="KW-0472">Membrane</keyword>
<dbReference type="eggNOG" id="COG1314">
    <property type="taxonomic scope" value="Bacteria"/>
</dbReference>
<dbReference type="Pfam" id="PF03840">
    <property type="entry name" value="SecG"/>
    <property type="match status" value="1"/>
</dbReference>
<dbReference type="GO" id="GO:0043952">
    <property type="term" value="P:protein transport by the Sec complex"/>
    <property type="evidence" value="ECO:0007669"/>
    <property type="project" value="TreeGrafter"/>
</dbReference>
<evidence type="ECO:0000256" key="10">
    <source>
        <dbReference type="RuleBase" id="RU365087"/>
    </source>
</evidence>
<comment type="subcellular location">
    <subcellularLocation>
        <location evidence="1 10">Cell membrane</location>
        <topology evidence="1 10">Multi-pass membrane protein</topology>
    </subcellularLocation>
</comment>
<dbReference type="NCBIfam" id="TIGR00810">
    <property type="entry name" value="secG"/>
    <property type="match status" value="1"/>
</dbReference>
<dbReference type="PATRIC" id="fig|1423755.3.peg.1095"/>
<dbReference type="GO" id="GO:0009306">
    <property type="term" value="P:protein secretion"/>
    <property type="evidence" value="ECO:0007669"/>
    <property type="project" value="UniProtKB-UniRule"/>
</dbReference>
<evidence type="ECO:0000256" key="9">
    <source>
        <dbReference type="ARBA" id="ARBA00023136"/>
    </source>
</evidence>
<dbReference type="GO" id="GO:0005886">
    <property type="term" value="C:plasma membrane"/>
    <property type="evidence" value="ECO:0007669"/>
    <property type="project" value="UniProtKB-SubCell"/>
</dbReference>
<evidence type="ECO:0000256" key="8">
    <source>
        <dbReference type="ARBA" id="ARBA00023010"/>
    </source>
</evidence>
<evidence type="ECO:0000256" key="5">
    <source>
        <dbReference type="ARBA" id="ARBA00022692"/>
    </source>
</evidence>
<dbReference type="Proteomes" id="UP000051054">
    <property type="component" value="Unassembled WGS sequence"/>
</dbReference>
<evidence type="ECO:0000256" key="3">
    <source>
        <dbReference type="ARBA" id="ARBA00022448"/>
    </source>
</evidence>
<keyword evidence="12" id="KW-1185">Reference proteome</keyword>
<evidence type="ECO:0000256" key="2">
    <source>
        <dbReference type="ARBA" id="ARBA00008445"/>
    </source>
</evidence>
<dbReference type="AlphaFoldDB" id="A0A0R1WT52"/>
<dbReference type="EMBL" id="AZGD01000095">
    <property type="protein sequence ID" value="KRM18358.1"/>
    <property type="molecule type" value="Genomic_DNA"/>
</dbReference>
<keyword evidence="3 10" id="KW-0813">Transport</keyword>
<comment type="caution">
    <text evidence="11">The sequence shown here is derived from an EMBL/GenBank/DDBJ whole genome shotgun (WGS) entry which is preliminary data.</text>
</comment>
<keyword evidence="7 10" id="KW-1133">Transmembrane helix</keyword>
<dbReference type="GO" id="GO:0015450">
    <property type="term" value="F:protein-transporting ATPase activity"/>
    <property type="evidence" value="ECO:0007669"/>
    <property type="project" value="UniProtKB-UniRule"/>
</dbReference>
<evidence type="ECO:0000256" key="4">
    <source>
        <dbReference type="ARBA" id="ARBA00022475"/>
    </source>
</evidence>
<keyword evidence="8 10" id="KW-0811">Translocation</keyword>
<dbReference type="PRINTS" id="PR01651">
    <property type="entry name" value="SECGEXPORT"/>
</dbReference>
<dbReference type="PANTHER" id="PTHR34182">
    <property type="entry name" value="PROTEIN-EXPORT MEMBRANE PROTEIN SECG"/>
    <property type="match status" value="1"/>
</dbReference>
<sequence length="83" mass="9115">MEDFLLYNILLVLLIIVSILIIIAVMMQPAKNDNASTALSGGASELFSRQKPRGFEAFMQKVTVILGILFFAIALALVYISSH</sequence>
<keyword evidence="4 10" id="KW-1003">Cell membrane</keyword>
<feature type="transmembrane region" description="Helical" evidence="10">
    <location>
        <begin position="6"/>
        <end position="27"/>
    </location>
</feature>
<comment type="similarity">
    <text evidence="2 10">Belongs to the SecG family.</text>
</comment>
<organism evidence="11 12">
    <name type="scientific">Ligilactobacillus hayakitensis DSM 18933 = JCM 14209</name>
    <dbReference type="NCBI Taxonomy" id="1423755"/>
    <lineage>
        <taxon>Bacteria</taxon>
        <taxon>Bacillati</taxon>
        <taxon>Bacillota</taxon>
        <taxon>Bacilli</taxon>
        <taxon>Lactobacillales</taxon>
        <taxon>Lactobacillaceae</taxon>
        <taxon>Ligilactobacillus</taxon>
    </lineage>
</organism>
<dbReference type="STRING" id="1423755.FC40_GL001038"/>
<keyword evidence="6 10" id="KW-0653">Protein transport</keyword>
<evidence type="ECO:0000313" key="12">
    <source>
        <dbReference type="Proteomes" id="UP000051054"/>
    </source>
</evidence>
<evidence type="ECO:0000313" key="11">
    <source>
        <dbReference type="EMBL" id="KRM18358.1"/>
    </source>
</evidence>
<dbReference type="PANTHER" id="PTHR34182:SF1">
    <property type="entry name" value="PROTEIN-EXPORT MEMBRANE PROTEIN SECG"/>
    <property type="match status" value="1"/>
</dbReference>
<accession>A0A0R1WT52</accession>
<proteinExistence type="inferred from homology"/>
<dbReference type="GO" id="GO:0065002">
    <property type="term" value="P:intracellular protein transmembrane transport"/>
    <property type="evidence" value="ECO:0007669"/>
    <property type="project" value="TreeGrafter"/>
</dbReference>
<dbReference type="InterPro" id="IPR004692">
    <property type="entry name" value="SecG"/>
</dbReference>
<evidence type="ECO:0000256" key="7">
    <source>
        <dbReference type="ARBA" id="ARBA00022989"/>
    </source>
</evidence>
<evidence type="ECO:0000256" key="1">
    <source>
        <dbReference type="ARBA" id="ARBA00004651"/>
    </source>
</evidence>
<reference evidence="11 12" key="1">
    <citation type="journal article" date="2015" name="Genome Announc.">
        <title>Expanding the biotechnology potential of lactobacilli through comparative genomics of 213 strains and associated genera.</title>
        <authorList>
            <person name="Sun Z."/>
            <person name="Harris H.M."/>
            <person name="McCann A."/>
            <person name="Guo C."/>
            <person name="Argimon S."/>
            <person name="Zhang W."/>
            <person name="Yang X."/>
            <person name="Jeffery I.B."/>
            <person name="Cooney J.C."/>
            <person name="Kagawa T.F."/>
            <person name="Liu W."/>
            <person name="Song Y."/>
            <person name="Salvetti E."/>
            <person name="Wrobel A."/>
            <person name="Rasinkangas P."/>
            <person name="Parkhill J."/>
            <person name="Rea M.C."/>
            <person name="O'Sullivan O."/>
            <person name="Ritari J."/>
            <person name="Douillard F.P."/>
            <person name="Paul Ross R."/>
            <person name="Yang R."/>
            <person name="Briner A.E."/>
            <person name="Felis G.E."/>
            <person name="de Vos W.M."/>
            <person name="Barrangou R."/>
            <person name="Klaenhammer T.R."/>
            <person name="Caufield P.W."/>
            <person name="Cui Y."/>
            <person name="Zhang H."/>
            <person name="O'Toole P.W."/>
        </authorList>
    </citation>
    <scope>NUCLEOTIDE SEQUENCE [LARGE SCALE GENOMIC DNA]</scope>
    <source>
        <strain evidence="11 12">DSM 18933</strain>
    </source>
</reference>
<evidence type="ECO:0000256" key="6">
    <source>
        <dbReference type="ARBA" id="ARBA00022927"/>
    </source>
</evidence>
<gene>
    <name evidence="11" type="ORF">FC40_GL001038</name>
</gene>
<protein>
    <recommendedName>
        <fullName evidence="10">Protein-export membrane protein SecG</fullName>
    </recommendedName>
</protein>
<keyword evidence="5 10" id="KW-0812">Transmembrane</keyword>
<feature type="transmembrane region" description="Helical" evidence="10">
    <location>
        <begin position="58"/>
        <end position="80"/>
    </location>
</feature>
<name>A0A0R1WT52_9LACO</name>